<dbReference type="Proteomes" id="UP000294555">
    <property type="component" value="Unassembled WGS sequence"/>
</dbReference>
<sequence length="378" mass="42631">MLSILNGLSSYSPRTVQLPSGIPSWDTEAYARAMARRYPKDEVLDLQARNPSDLRRQLDLIARGEERIIASLALYDKFFLPAEPVIETLVKEPLMEIYRLSRTFRRLFNHWKVVLEKGGAPERWQVLLQEGITLSFQGLPKAEFVFMRGGSGRQQTCYPVKGHDVSNALQILLSQMVWALLQNFNANETECWAGAAEYTNLIMRETAWPFPSLMRYMPLLVLSHCIPPAASVETPPAVTFSTKLYANEHFGKKDITNIVLRWSALTGKGALPRGEMACFAKDEGVAYRELRRYIGATGRLTNRGNRLMAQAAAPMDEKLLASNVRAWVGMSEELRWASGGQKGYVKTRGLTLCRWRHYVDKNGNLTKRGHLLLARAAG</sequence>
<feature type="domain" description="DUF4765" evidence="1">
    <location>
        <begin position="20"/>
        <end position="110"/>
    </location>
</feature>
<dbReference type="Pfam" id="PF15962">
    <property type="entry name" value="DUF4765"/>
    <property type="match status" value="1"/>
</dbReference>
<keyword evidence="3" id="KW-1185">Reference proteome</keyword>
<organism evidence="2 3">
    <name type="scientific">Sodalis ligni</name>
    <dbReference type="NCBI Taxonomy" id="2697027"/>
    <lineage>
        <taxon>Bacteria</taxon>
        <taxon>Pseudomonadati</taxon>
        <taxon>Pseudomonadota</taxon>
        <taxon>Gammaproteobacteria</taxon>
        <taxon>Enterobacterales</taxon>
        <taxon>Bruguierivoracaceae</taxon>
        <taxon>Sodalis</taxon>
    </lineage>
</organism>
<dbReference type="InterPro" id="IPR031886">
    <property type="entry name" value="DUF4765"/>
</dbReference>
<name>A0A4R1NE52_9GAMM</name>
<protein>
    <submittedName>
        <fullName evidence="2">Uncharacterized protein DUF4765</fullName>
    </submittedName>
</protein>
<gene>
    <name evidence="2" type="ORF">EZJ58_0424</name>
</gene>
<proteinExistence type="predicted"/>
<reference evidence="2 3" key="1">
    <citation type="submission" date="2019-02" db="EMBL/GenBank/DDBJ databases">
        <title>Investigation of anaerobic lignin degradation for improved lignocellulosic biofuels.</title>
        <authorList>
            <person name="Deangelis K."/>
        </authorList>
    </citation>
    <scope>NUCLEOTIDE SEQUENCE [LARGE SCALE GENOMIC DNA]</scope>
    <source>
        <strain evidence="2 3">159R</strain>
    </source>
</reference>
<dbReference type="AlphaFoldDB" id="A0A4R1NE52"/>
<comment type="caution">
    <text evidence="2">The sequence shown here is derived from an EMBL/GenBank/DDBJ whole genome shotgun (WGS) entry which is preliminary data.</text>
</comment>
<dbReference type="RefSeq" id="WP_132921361.1">
    <property type="nucleotide sequence ID" value="NZ_SJOI01000001.1"/>
</dbReference>
<dbReference type="EMBL" id="SJOI01000001">
    <property type="protein sequence ID" value="TCL02410.1"/>
    <property type="molecule type" value="Genomic_DNA"/>
</dbReference>
<accession>A0A4R1NE52</accession>
<evidence type="ECO:0000259" key="1">
    <source>
        <dbReference type="Pfam" id="PF15962"/>
    </source>
</evidence>
<evidence type="ECO:0000313" key="2">
    <source>
        <dbReference type="EMBL" id="TCL02410.1"/>
    </source>
</evidence>
<evidence type="ECO:0000313" key="3">
    <source>
        <dbReference type="Proteomes" id="UP000294555"/>
    </source>
</evidence>